<dbReference type="InterPro" id="IPR050766">
    <property type="entry name" value="Bact_Lucif_Oxidored"/>
</dbReference>
<dbReference type="GO" id="GO:0005829">
    <property type="term" value="C:cytosol"/>
    <property type="evidence" value="ECO:0007669"/>
    <property type="project" value="TreeGrafter"/>
</dbReference>
<name>Q98QC6_MYCPU</name>
<dbReference type="Proteomes" id="UP000000528">
    <property type="component" value="Chromosome"/>
</dbReference>
<dbReference type="InterPro" id="IPR036661">
    <property type="entry name" value="Luciferase-like_sf"/>
</dbReference>
<dbReference type="eggNOG" id="COG2141">
    <property type="taxonomic scope" value="Bacteria"/>
</dbReference>
<dbReference type="KEGG" id="mpu:MYPU_4400"/>
<dbReference type="Pfam" id="PF00296">
    <property type="entry name" value="Bac_luciferase"/>
    <property type="match status" value="1"/>
</dbReference>
<dbReference type="HOGENOM" id="CLU_027853_9_0_14"/>
<dbReference type="NCBIfam" id="TIGR03558">
    <property type="entry name" value="oxido_grp_1"/>
    <property type="match status" value="1"/>
</dbReference>
<dbReference type="SUPFAM" id="SSF51679">
    <property type="entry name" value="Bacterial luciferase-like"/>
    <property type="match status" value="1"/>
</dbReference>
<gene>
    <name evidence="3" type="ordered locus">MYPU_4400</name>
</gene>
<dbReference type="EMBL" id="AL445564">
    <property type="protein sequence ID" value="CAC13613.1"/>
    <property type="molecule type" value="Genomic_DNA"/>
</dbReference>
<evidence type="ECO:0000256" key="1">
    <source>
        <dbReference type="ARBA" id="ARBA00007789"/>
    </source>
</evidence>
<comment type="similarity">
    <text evidence="1">To bacterial alkanal monooxygenase alpha and beta chains.</text>
</comment>
<dbReference type="InterPro" id="IPR019949">
    <property type="entry name" value="CmoO-like"/>
</dbReference>
<keyword evidence="4" id="KW-1185">Reference proteome</keyword>
<evidence type="ECO:0000313" key="4">
    <source>
        <dbReference type="Proteomes" id="UP000000528"/>
    </source>
</evidence>
<dbReference type="RefSeq" id="WP_010925241.1">
    <property type="nucleotide sequence ID" value="NC_002771.1"/>
</dbReference>
<dbReference type="Gene3D" id="3.20.20.30">
    <property type="entry name" value="Luciferase-like domain"/>
    <property type="match status" value="1"/>
</dbReference>
<protein>
    <submittedName>
        <fullName evidence="3">OXYGENASE</fullName>
    </submittedName>
</protein>
<organism evidence="4">
    <name type="scientific">Mycoplasmopsis pulmonis (strain UAB CTIP)</name>
    <name type="common">Mycoplasma pulmonis</name>
    <dbReference type="NCBI Taxonomy" id="272635"/>
    <lineage>
        <taxon>Bacteria</taxon>
        <taxon>Bacillati</taxon>
        <taxon>Mycoplasmatota</taxon>
        <taxon>Mycoplasmoidales</taxon>
        <taxon>Metamycoplasmataceae</taxon>
        <taxon>Mycoplasmopsis</taxon>
    </lineage>
</organism>
<dbReference type="STRING" id="272635.gene:17577041"/>
<reference evidence="3 4" key="1">
    <citation type="journal article" date="2001" name="Nucleic Acids Res.">
        <title>The complete genome sequence of the murine respiratory pathogen Mycoplasma pulmonis.</title>
        <authorList>
            <person name="Chambaud I."/>
            <person name="Heilig R."/>
            <person name="Ferris S."/>
            <person name="Barbe V."/>
            <person name="Samson D."/>
            <person name="Galisson F."/>
            <person name="Moszer I."/>
            <person name="Dybvig K."/>
            <person name="Wroblewski H."/>
            <person name="Viari A."/>
            <person name="Rocha E.P.C."/>
            <person name="Blanchard A."/>
        </authorList>
    </citation>
    <scope>NUCLEOTIDE SEQUENCE [LARGE SCALE GENOMIC DNA]</scope>
    <source>
        <strain evidence="3 4">UAB CTIP</strain>
    </source>
</reference>
<accession>Q98QC6</accession>
<dbReference type="BioCyc" id="MPUL272635:G1GT6-445-MONOMER"/>
<dbReference type="InterPro" id="IPR011251">
    <property type="entry name" value="Luciferase-like_dom"/>
</dbReference>
<dbReference type="AlphaFoldDB" id="Q98QC6"/>
<dbReference type="PIR" id="H90566">
    <property type="entry name" value="H90566"/>
</dbReference>
<dbReference type="PANTHER" id="PTHR30137:SF6">
    <property type="entry name" value="LUCIFERASE-LIKE MONOOXYGENASE"/>
    <property type="match status" value="1"/>
</dbReference>
<feature type="domain" description="Luciferase-like" evidence="2">
    <location>
        <begin position="16"/>
        <end position="291"/>
    </location>
</feature>
<sequence length="347" mass="40295">MEKNKIKLSVLDFVLLDENQDYEQAFKNTIKLAKLAEKLGYQSYWLGEHHGVPTLSNSVPELTMLKLAQETKKIKIGSAGIMLRHYSATKAAEITSTLELFYPGRFLISFGSHKGTVAVQKALNSLEYYENDDYLQKVRDYQKMVSKQPHIIELIPSLKKPLDTYLLSTSVEKALFAGENNLKLIQGPGIHGEDQITQKAIELYYKNNKNTKAEVLLSFFVLIDEDAKKVEKYKKTAEVYLNGKDEFQEFRFFPSYESIKHYSKEKQDYLDVSNFDNKVIYGNSKEVREKILNLSKKFKVDHFLIIPLVYGSKNRENSLKLLKKAFEQKLGDYYEKICKLFNCWKRK</sequence>
<dbReference type="PANTHER" id="PTHR30137">
    <property type="entry name" value="LUCIFERASE-LIKE MONOOXYGENASE"/>
    <property type="match status" value="1"/>
</dbReference>
<dbReference type="GO" id="GO:0016705">
    <property type="term" value="F:oxidoreductase activity, acting on paired donors, with incorporation or reduction of molecular oxygen"/>
    <property type="evidence" value="ECO:0007669"/>
    <property type="project" value="InterPro"/>
</dbReference>
<proteinExistence type="predicted"/>
<evidence type="ECO:0000313" key="3">
    <source>
        <dbReference type="EMBL" id="CAC13613.1"/>
    </source>
</evidence>
<evidence type="ECO:0000259" key="2">
    <source>
        <dbReference type="Pfam" id="PF00296"/>
    </source>
</evidence>